<dbReference type="KEGG" id="csb:CLSA_c06560"/>
<evidence type="ECO:0000259" key="1">
    <source>
        <dbReference type="Pfam" id="PF04986"/>
    </source>
</evidence>
<name>U5MLI3_CLOSA</name>
<dbReference type="InterPro" id="IPR026889">
    <property type="entry name" value="Zn_Tnp"/>
</dbReference>
<dbReference type="RefSeq" id="WP_022743956.1">
    <property type="nucleotide sequence ID" value="NC_022571.1"/>
</dbReference>
<dbReference type="Pfam" id="PF14319">
    <property type="entry name" value="Zn_Tnp_IS91"/>
    <property type="match status" value="1"/>
</dbReference>
<evidence type="ECO:0000313" key="3">
    <source>
        <dbReference type="EMBL" id="AGX41669.1"/>
    </source>
</evidence>
<dbReference type="PATRIC" id="fig|1345695.3.peg.595"/>
<keyword evidence="4" id="KW-1185">Reference proteome</keyword>
<evidence type="ECO:0000313" key="4">
    <source>
        <dbReference type="Proteomes" id="UP000017118"/>
    </source>
</evidence>
<gene>
    <name evidence="3" type="ORF">CLSA_c06560</name>
</gene>
<accession>U5MLI3</accession>
<dbReference type="Proteomes" id="UP000017118">
    <property type="component" value="Chromosome"/>
</dbReference>
<organism evidence="3 4">
    <name type="scientific">Clostridium saccharobutylicum DSM 13864</name>
    <dbReference type="NCBI Taxonomy" id="1345695"/>
    <lineage>
        <taxon>Bacteria</taxon>
        <taxon>Bacillati</taxon>
        <taxon>Bacillota</taxon>
        <taxon>Clostridia</taxon>
        <taxon>Eubacteriales</taxon>
        <taxon>Clostridiaceae</taxon>
        <taxon>Clostridium</taxon>
    </lineage>
</organism>
<dbReference type="eggNOG" id="ENOG502ZBDB">
    <property type="taxonomic scope" value="Bacteria"/>
</dbReference>
<feature type="domain" description="Transposase zinc-binding" evidence="2">
    <location>
        <begin position="17"/>
        <end position="106"/>
    </location>
</feature>
<proteinExistence type="predicted"/>
<evidence type="ECO:0000259" key="2">
    <source>
        <dbReference type="Pfam" id="PF14319"/>
    </source>
</evidence>
<dbReference type="GO" id="GO:0004803">
    <property type="term" value="F:transposase activity"/>
    <property type="evidence" value="ECO:0007669"/>
    <property type="project" value="InterPro"/>
</dbReference>
<dbReference type="PANTHER" id="PTHR37023:SF1">
    <property type="entry name" value="ISSOD25 TRANSPOSASE TNPA_ISSOD25"/>
    <property type="match status" value="1"/>
</dbReference>
<sequence>MMKEKITVKDILKDNYNDFKNKYWDKVPKYMRKHIDEAVSKSLKCSDIKYGFAEYKCEICGESTKVPFTCKSKFCNRCGRLYTMKWAEKQRQTMLRVVHGHSVFTLPKELRNYFYSKRELLKELQEGVNEVIKYWYNKKKGSNYEVGVIAVIHTFGGDLKWNPHVHALVTEGAVDKKTKR</sequence>
<feature type="domain" description="Transposase IS801/IS1294" evidence="1">
    <location>
        <begin position="147"/>
        <end position="178"/>
    </location>
</feature>
<dbReference type="PANTHER" id="PTHR37023">
    <property type="entry name" value="TRANSPOSASE"/>
    <property type="match status" value="1"/>
</dbReference>
<dbReference type="GO" id="GO:0006313">
    <property type="term" value="P:DNA transposition"/>
    <property type="evidence" value="ECO:0007669"/>
    <property type="project" value="InterPro"/>
</dbReference>
<dbReference type="EMBL" id="CP006721">
    <property type="protein sequence ID" value="AGX41669.1"/>
    <property type="molecule type" value="Genomic_DNA"/>
</dbReference>
<dbReference type="OrthoDB" id="9791273at2"/>
<reference evidence="3 4" key="1">
    <citation type="journal article" date="2013" name="Genome Announc.">
        <title>Complete Genome Sequence of the Solvent Producer Clostridium saccharobutylicum NCP262 (DSM 13864).</title>
        <authorList>
            <person name="Poehlein A."/>
            <person name="Hartwich K."/>
            <person name="Krabben P."/>
            <person name="Ehrenreich A."/>
            <person name="Liebl W."/>
            <person name="Durre P."/>
            <person name="Gottschalk G."/>
            <person name="Daniel R."/>
        </authorList>
    </citation>
    <scope>NUCLEOTIDE SEQUENCE [LARGE SCALE GENOMIC DNA]</scope>
    <source>
        <strain evidence="3">DSM 13864</strain>
    </source>
</reference>
<dbReference type="HOGENOM" id="CLU_119951_1_0_9"/>
<protein>
    <submittedName>
        <fullName evidence="3">Putative transposase</fullName>
    </submittedName>
</protein>
<dbReference type="GeneID" id="55473208"/>
<dbReference type="GO" id="GO:0003677">
    <property type="term" value="F:DNA binding"/>
    <property type="evidence" value="ECO:0007669"/>
    <property type="project" value="InterPro"/>
</dbReference>
<dbReference type="Pfam" id="PF04986">
    <property type="entry name" value="Y2_Tnp"/>
    <property type="match status" value="1"/>
</dbReference>
<dbReference type="InterPro" id="IPR007069">
    <property type="entry name" value="Transposase_32"/>
</dbReference>
<dbReference type="AlphaFoldDB" id="U5MLI3"/>